<dbReference type="PANTHER" id="PTHR11861:SF8">
    <property type="entry name" value="PKD DOMAIN-CONTAINING PROTEIN"/>
    <property type="match status" value="1"/>
</dbReference>
<dbReference type="InterPro" id="IPR029526">
    <property type="entry name" value="PGBD"/>
</dbReference>
<proteinExistence type="predicted"/>
<dbReference type="InterPro" id="IPR045219">
    <property type="entry name" value="PKAT"/>
</dbReference>
<feature type="compositionally biased region" description="Acidic residues" evidence="1">
    <location>
        <begin position="54"/>
        <end position="90"/>
    </location>
</feature>
<gene>
    <name evidence="4" type="ORF">HW555_000815</name>
</gene>
<dbReference type="Pfam" id="PF13843">
    <property type="entry name" value="DDE_Tnp_1_7"/>
    <property type="match status" value="1"/>
</dbReference>
<feature type="region of interest" description="Disordered" evidence="1">
    <location>
        <begin position="44"/>
        <end position="102"/>
    </location>
</feature>
<dbReference type="Proteomes" id="UP000648187">
    <property type="component" value="Unassembled WGS sequence"/>
</dbReference>
<accession>A0A835GU75</accession>
<protein>
    <recommendedName>
        <fullName evidence="3">PiggyBac transposable element-derived protein domain-containing protein</fullName>
    </recommendedName>
</protein>
<evidence type="ECO:0000313" key="5">
    <source>
        <dbReference type="Proteomes" id="UP000648187"/>
    </source>
</evidence>
<feature type="transmembrane region" description="Helical" evidence="2">
    <location>
        <begin position="496"/>
        <end position="520"/>
    </location>
</feature>
<name>A0A835GU75_SPOEX</name>
<sequence length="583" mass="66606">MEGVSAIQVSLSDNGPAVRGAAVTFTANITSGYTGENLKFVFSDSATPQHTESSSDEEIDNLEEEDHQSESEQEQDIPGEGSDESSEEDNPPQQRRRRTDFYRGVDDTLWSKTVPLNRGRTRSHNIVFVPPGPKGTARQKTTLEDCMSLFFDDHIIHLITKYTNKKIDYIKEKYRRERDAKQTNETEIRGYIGILLMAGVVGKRKSTAIIFEHIISPNQTVNFTVEYYRDIYEANQYEVNLEVKKNYFESLWWTVATAFTAFNLTDTLHGDMMLKQNDAERPNNFVAVNTTVTHFVKLHESELEFLKKNASSIQTHWFIDCVYIDATSDFSLNYTYEDNMDVNSTAPHKVTKRAISNRTLKGPDGSPLTCNNTIPISNGYTFGRYRHNIFVREPITTVNITGLNWLQHGDLLNMNVKYTGSQPFNYCIQYKLGEYNITGNETCASPMTTIANSFPLVHYFSDSDKHTVIVIIENEIGKSVAKATINIYKVSVHAQLSVIVIPVFFCLVAVILVVFGIAYYQHRSRHTIEVADFDFGQAHLDYKTFTERLRDSFRNAFNFRQRDDTDPLTNNTRYDSMTNFNIL</sequence>
<reference evidence="4" key="1">
    <citation type="submission" date="2020-08" db="EMBL/GenBank/DDBJ databases">
        <title>Spodoptera exigua strain:BAW_Kor-Di-RS1 Genome sequencing and assembly.</title>
        <authorList>
            <person name="Kim J."/>
            <person name="Nam H.Y."/>
            <person name="Kwon M."/>
            <person name="Choi J.H."/>
            <person name="Cho S.R."/>
            <person name="Kim G.-H."/>
        </authorList>
    </citation>
    <scope>NUCLEOTIDE SEQUENCE</scope>
    <source>
        <strain evidence="4">BAW_Kor-Di-RS1</strain>
        <tissue evidence="4">Whole-body</tissue>
    </source>
</reference>
<evidence type="ECO:0000256" key="2">
    <source>
        <dbReference type="SAM" id="Phobius"/>
    </source>
</evidence>
<feature type="domain" description="PiggyBac transposable element-derived protein" evidence="3">
    <location>
        <begin position="147"/>
        <end position="202"/>
    </location>
</feature>
<dbReference type="EMBL" id="JACKWZ010000005">
    <property type="protein sequence ID" value="KAF9424106.1"/>
    <property type="molecule type" value="Genomic_DNA"/>
</dbReference>
<evidence type="ECO:0000259" key="3">
    <source>
        <dbReference type="Pfam" id="PF13843"/>
    </source>
</evidence>
<keyword evidence="2" id="KW-1133">Transmembrane helix</keyword>
<dbReference type="AlphaFoldDB" id="A0A835GU75"/>
<dbReference type="GO" id="GO:0005886">
    <property type="term" value="C:plasma membrane"/>
    <property type="evidence" value="ECO:0007669"/>
    <property type="project" value="TreeGrafter"/>
</dbReference>
<keyword evidence="5" id="KW-1185">Reference proteome</keyword>
<evidence type="ECO:0000256" key="1">
    <source>
        <dbReference type="SAM" id="MobiDB-lite"/>
    </source>
</evidence>
<comment type="caution">
    <text evidence="4">The sequence shown here is derived from an EMBL/GenBank/DDBJ whole genome shotgun (WGS) entry which is preliminary data.</text>
</comment>
<organism evidence="4 5">
    <name type="scientific">Spodoptera exigua</name>
    <name type="common">Beet armyworm</name>
    <name type="synonym">Noctua fulgens</name>
    <dbReference type="NCBI Taxonomy" id="7107"/>
    <lineage>
        <taxon>Eukaryota</taxon>
        <taxon>Metazoa</taxon>
        <taxon>Ecdysozoa</taxon>
        <taxon>Arthropoda</taxon>
        <taxon>Hexapoda</taxon>
        <taxon>Insecta</taxon>
        <taxon>Pterygota</taxon>
        <taxon>Neoptera</taxon>
        <taxon>Endopterygota</taxon>
        <taxon>Lepidoptera</taxon>
        <taxon>Glossata</taxon>
        <taxon>Ditrysia</taxon>
        <taxon>Noctuoidea</taxon>
        <taxon>Noctuidae</taxon>
        <taxon>Amphipyrinae</taxon>
        <taxon>Spodoptera</taxon>
    </lineage>
</organism>
<keyword evidence="2" id="KW-0472">Membrane</keyword>
<keyword evidence="2" id="KW-0812">Transmembrane</keyword>
<evidence type="ECO:0000313" key="4">
    <source>
        <dbReference type="EMBL" id="KAF9424106.1"/>
    </source>
</evidence>
<dbReference type="PANTHER" id="PTHR11861">
    <property type="entry name" value="MELANOCYTE PROTEIN PMEL 17-RELATED"/>
    <property type="match status" value="1"/>
</dbReference>